<dbReference type="Pfam" id="PF00917">
    <property type="entry name" value="MATH"/>
    <property type="match status" value="1"/>
</dbReference>
<dbReference type="PROSITE" id="PS50144">
    <property type="entry name" value="MATH"/>
    <property type="match status" value="1"/>
</dbReference>
<dbReference type="Pfam" id="PF00651">
    <property type="entry name" value="BTB"/>
    <property type="match status" value="1"/>
</dbReference>
<evidence type="ECO:0008006" key="6">
    <source>
        <dbReference type="Google" id="ProtNLM"/>
    </source>
</evidence>
<evidence type="ECO:0000259" key="2">
    <source>
        <dbReference type="PROSITE" id="PS50097"/>
    </source>
</evidence>
<feature type="domain" description="MATH" evidence="3">
    <location>
        <begin position="183"/>
        <end position="304"/>
    </location>
</feature>
<evidence type="ECO:0000313" key="4">
    <source>
        <dbReference type="EMBL" id="EFP09875.1"/>
    </source>
</evidence>
<dbReference type="PANTHER" id="PTHR22743:SF165">
    <property type="entry name" value="BTB AND MATH DOMAIN CONTAINING-RELATED"/>
    <property type="match status" value="1"/>
</dbReference>
<reference evidence="4" key="1">
    <citation type="submission" date="2007-07" db="EMBL/GenBank/DDBJ databases">
        <title>PCAP assembly of the Caenorhabditis remanei genome.</title>
        <authorList>
            <consortium name="The Caenorhabditis remanei Sequencing Consortium"/>
            <person name="Wilson R.K."/>
        </authorList>
    </citation>
    <scope>NUCLEOTIDE SEQUENCE [LARGE SCALE GENOMIC DNA]</scope>
    <source>
        <strain evidence="4">PB4641</strain>
    </source>
</reference>
<dbReference type="Gene3D" id="3.30.710.10">
    <property type="entry name" value="Potassium Channel Kv1.1, Chain A"/>
    <property type="match status" value="1"/>
</dbReference>
<evidence type="ECO:0000313" key="5">
    <source>
        <dbReference type="Proteomes" id="UP000008281"/>
    </source>
</evidence>
<sequence>MSDTTDNANNPNNLMSKFQKLQSETNEIQSIFSKVSQLEIQSSFDATSLSGNRMLKDFCESMINREKEQNKFNEELMKTMKAQNTELTNLQNEQDKFIEENFKTMKDHNQELEHQNSELKLQSEQVLKEIRSIKSDLEELKNQYPSEIQSMKKLMNVPDSVDSSLLPDTSVKNNASASVTGKEFVLKHVFENASKIGASPVYSEEEEHFNIPWKMYVYRNGNFMNFCLHCSKSLEVDEWSAQTSKEYSFVSNQGTKKTREFSHEFGTKNGNTKFNSTGWNKFVHWEILEKDYVRDGKLRAEIRVKITDTTGLYGKPLRNFDERNKSFSDVVIKVKEKKFYVFKLLLVAQSAYFKWLLSEISPNGKVKLSGIESEDFQVFLEVLHGEPAINENTVEVVLYLAEKYDTHAVTKKCEQFLIDGSEKKMKKKLQLATKYKLEQLKEHCFDNINTAAEIRSMISSEISEMDPLTMASLFQKSLALLG</sequence>
<keyword evidence="1" id="KW-0175">Coiled coil</keyword>
<dbReference type="PANTHER" id="PTHR22743">
    <property type="entry name" value="MEPRIN/TRAF-LIKE MATH FAMILY-C.ELEGANS"/>
    <property type="match status" value="1"/>
</dbReference>
<organism evidence="5">
    <name type="scientific">Caenorhabditis remanei</name>
    <name type="common">Caenorhabditis vulgaris</name>
    <dbReference type="NCBI Taxonomy" id="31234"/>
    <lineage>
        <taxon>Eukaryota</taxon>
        <taxon>Metazoa</taxon>
        <taxon>Ecdysozoa</taxon>
        <taxon>Nematoda</taxon>
        <taxon>Chromadorea</taxon>
        <taxon>Rhabditida</taxon>
        <taxon>Rhabditina</taxon>
        <taxon>Rhabditomorpha</taxon>
        <taxon>Rhabditoidea</taxon>
        <taxon>Rhabditidae</taxon>
        <taxon>Peloderinae</taxon>
        <taxon>Caenorhabditis</taxon>
    </lineage>
</organism>
<feature type="domain" description="BTB" evidence="2">
    <location>
        <begin position="328"/>
        <end position="384"/>
    </location>
</feature>
<dbReference type="AlphaFoldDB" id="E3MUX4"/>
<proteinExistence type="predicted"/>
<accession>E3MUX4</accession>
<dbReference type="OrthoDB" id="624345at2759"/>
<dbReference type="InParanoid" id="E3MUX4"/>
<dbReference type="InterPro" id="IPR008974">
    <property type="entry name" value="TRAF-like"/>
</dbReference>
<evidence type="ECO:0000256" key="1">
    <source>
        <dbReference type="SAM" id="Coils"/>
    </source>
</evidence>
<dbReference type="Gene3D" id="2.60.210.10">
    <property type="entry name" value="Apoptosis, Tumor Necrosis Factor Receptor Associated Protein 2, Chain A"/>
    <property type="match status" value="1"/>
</dbReference>
<dbReference type="InterPro" id="IPR011333">
    <property type="entry name" value="SKP1/BTB/POZ_sf"/>
</dbReference>
<evidence type="ECO:0000259" key="3">
    <source>
        <dbReference type="PROSITE" id="PS50144"/>
    </source>
</evidence>
<feature type="coiled-coil region" evidence="1">
    <location>
        <begin position="63"/>
        <end position="143"/>
    </location>
</feature>
<dbReference type="SUPFAM" id="SSF49599">
    <property type="entry name" value="TRAF domain-like"/>
    <property type="match status" value="1"/>
</dbReference>
<gene>
    <name evidence="4" type="ORF">CRE_21360</name>
</gene>
<dbReference type="SUPFAM" id="SSF54695">
    <property type="entry name" value="POZ domain"/>
    <property type="match status" value="1"/>
</dbReference>
<dbReference type="SMART" id="SM00061">
    <property type="entry name" value="MATH"/>
    <property type="match status" value="1"/>
</dbReference>
<dbReference type="InterPro" id="IPR052664">
    <property type="entry name" value="BTB-MATH_domain_protein"/>
</dbReference>
<dbReference type="InterPro" id="IPR002083">
    <property type="entry name" value="MATH/TRAF_dom"/>
</dbReference>
<keyword evidence="5" id="KW-1185">Reference proteome</keyword>
<dbReference type="CDD" id="cd18186">
    <property type="entry name" value="BTB_POZ_ZBTB_KLHL-like"/>
    <property type="match status" value="1"/>
</dbReference>
<dbReference type="CDD" id="cd00121">
    <property type="entry name" value="MATH"/>
    <property type="match status" value="1"/>
</dbReference>
<dbReference type="EMBL" id="DS268480">
    <property type="protein sequence ID" value="EFP09875.1"/>
    <property type="molecule type" value="Genomic_DNA"/>
</dbReference>
<dbReference type="HOGENOM" id="CLU_051249_3_0_1"/>
<dbReference type="Proteomes" id="UP000008281">
    <property type="component" value="Unassembled WGS sequence"/>
</dbReference>
<protein>
    <recommendedName>
        <fullName evidence="6">BTB domain-containing protein</fullName>
    </recommendedName>
</protein>
<dbReference type="SMART" id="SM00225">
    <property type="entry name" value="BTB"/>
    <property type="match status" value="1"/>
</dbReference>
<dbReference type="InterPro" id="IPR000210">
    <property type="entry name" value="BTB/POZ_dom"/>
</dbReference>
<dbReference type="STRING" id="31234.E3MUX4"/>
<name>E3MUX4_CAERE</name>
<dbReference type="PROSITE" id="PS50097">
    <property type="entry name" value="BTB"/>
    <property type="match status" value="1"/>
</dbReference>